<dbReference type="RefSeq" id="WP_187034114.1">
    <property type="nucleotide sequence ID" value="NZ_CP060286.1"/>
</dbReference>
<dbReference type="Proteomes" id="UP000515909">
    <property type="component" value="Chromosome"/>
</dbReference>
<dbReference type="InterPro" id="IPR017853">
    <property type="entry name" value="GH"/>
</dbReference>
<dbReference type="Gene3D" id="3.20.20.80">
    <property type="entry name" value="Glycosidases"/>
    <property type="match status" value="1"/>
</dbReference>
<comment type="pathway">
    <text evidence="1">Glycan metabolism.</text>
</comment>
<accession>A0A7G8T638</accession>
<dbReference type="EMBL" id="CP060286">
    <property type="protein sequence ID" value="QNK39079.1"/>
    <property type="molecule type" value="Genomic_DNA"/>
</dbReference>
<dbReference type="InterPro" id="IPR055235">
    <property type="entry name" value="ASD1_cat"/>
</dbReference>
<dbReference type="PANTHER" id="PTHR43576:SF3">
    <property type="entry name" value="ALPHA-L-ARABINOFURANOSIDASE C"/>
    <property type="match status" value="1"/>
</dbReference>
<dbReference type="GO" id="GO:0000272">
    <property type="term" value="P:polysaccharide catabolic process"/>
    <property type="evidence" value="ECO:0007669"/>
    <property type="project" value="TreeGrafter"/>
</dbReference>
<gene>
    <name evidence="3" type="ORF">HCR03_09725</name>
</gene>
<reference evidence="3 4" key="1">
    <citation type="submission" date="2020-08" db="EMBL/GenBank/DDBJ databases">
        <title>The isolate Caproiciproducens sp. 7D4C2 produces n-caproate at mildly acidic conditions from hexoses: genome and rBOX comparison with related strains and chain-elongating bacteria.</title>
        <authorList>
            <person name="Esquivel-Elizondo S."/>
            <person name="Bagci C."/>
            <person name="Temovska M."/>
            <person name="Jeon B.S."/>
            <person name="Bessarab I."/>
            <person name="Williams R.B.H."/>
            <person name="Huson D.H."/>
            <person name="Angenent L.T."/>
        </authorList>
    </citation>
    <scope>NUCLEOTIDE SEQUENCE [LARGE SCALE GENOMIC DNA]</scope>
    <source>
        <strain evidence="3 4">7D4C2</strain>
    </source>
</reference>
<organism evidence="3 4">
    <name type="scientific">Caproicibacter fermentans</name>
    <dbReference type="NCBI Taxonomy" id="2576756"/>
    <lineage>
        <taxon>Bacteria</taxon>
        <taxon>Bacillati</taxon>
        <taxon>Bacillota</taxon>
        <taxon>Clostridia</taxon>
        <taxon>Eubacteriales</taxon>
        <taxon>Acutalibacteraceae</taxon>
        <taxon>Caproicibacter</taxon>
    </lineage>
</organism>
<evidence type="ECO:0000313" key="3">
    <source>
        <dbReference type="EMBL" id="QNK39079.1"/>
    </source>
</evidence>
<protein>
    <recommendedName>
        <fullName evidence="2">Alpha-L-arabinofuranosidase 1 catalytic domain-containing protein</fullName>
    </recommendedName>
</protein>
<feature type="domain" description="Alpha-L-arabinofuranosidase 1 catalytic" evidence="2">
    <location>
        <begin position="11"/>
        <end position="126"/>
    </location>
</feature>
<dbReference type="SUPFAM" id="SSF51445">
    <property type="entry name" value="(Trans)glycosidases"/>
    <property type="match status" value="1"/>
</dbReference>
<proteinExistence type="predicted"/>
<evidence type="ECO:0000313" key="4">
    <source>
        <dbReference type="Proteomes" id="UP000515909"/>
    </source>
</evidence>
<dbReference type="AlphaFoldDB" id="A0A7G8T638"/>
<evidence type="ECO:0000259" key="2">
    <source>
        <dbReference type="Pfam" id="PF22848"/>
    </source>
</evidence>
<dbReference type="PANTHER" id="PTHR43576">
    <property type="entry name" value="ALPHA-L-ARABINOFURANOSIDASE C-RELATED"/>
    <property type="match status" value="1"/>
</dbReference>
<dbReference type="Pfam" id="PF22848">
    <property type="entry name" value="ASD1_dom"/>
    <property type="match status" value="1"/>
</dbReference>
<sequence length="196" mass="22690">MGAVNMGTGTPKDAGQLLEYCNYPGGTYWSNLRVKNGHKDPMNIKLWCIGYEMDGDWQICHLNADDYGKKAREAAKIMKRIDPSVELVACGSASMLQRTYPEWDRKVMEYTYDNMEYLSLHRYYENEGNDLDFLASFVDMDAFIKTLAGTADYVKVLKRGTKDIKFSFDEWNVWYQQKQEFHAKKEMAVVLVEPDV</sequence>
<name>A0A7G8T638_9FIRM</name>
<evidence type="ECO:0000256" key="1">
    <source>
        <dbReference type="ARBA" id="ARBA00004881"/>
    </source>
</evidence>
<dbReference type="KEGG" id="cfem:HCR03_09725"/>